<organism evidence="1 2">
    <name type="scientific">Acorus calamus</name>
    <name type="common">Sweet flag</name>
    <dbReference type="NCBI Taxonomy" id="4465"/>
    <lineage>
        <taxon>Eukaryota</taxon>
        <taxon>Viridiplantae</taxon>
        <taxon>Streptophyta</taxon>
        <taxon>Embryophyta</taxon>
        <taxon>Tracheophyta</taxon>
        <taxon>Spermatophyta</taxon>
        <taxon>Magnoliopsida</taxon>
        <taxon>Liliopsida</taxon>
        <taxon>Acoraceae</taxon>
        <taxon>Acorus</taxon>
    </lineage>
</organism>
<dbReference type="EMBL" id="JAUJYO010000005">
    <property type="protein sequence ID" value="KAK1316474.1"/>
    <property type="molecule type" value="Genomic_DNA"/>
</dbReference>
<proteinExistence type="predicted"/>
<reference evidence="1" key="1">
    <citation type="journal article" date="2023" name="Nat. Commun.">
        <title>Diploid and tetraploid genomes of Acorus and the evolution of monocots.</title>
        <authorList>
            <person name="Ma L."/>
            <person name="Liu K.W."/>
            <person name="Li Z."/>
            <person name="Hsiao Y.Y."/>
            <person name="Qi Y."/>
            <person name="Fu T."/>
            <person name="Tang G.D."/>
            <person name="Zhang D."/>
            <person name="Sun W.H."/>
            <person name="Liu D.K."/>
            <person name="Li Y."/>
            <person name="Chen G.Z."/>
            <person name="Liu X.D."/>
            <person name="Liao X.Y."/>
            <person name="Jiang Y.T."/>
            <person name="Yu X."/>
            <person name="Hao Y."/>
            <person name="Huang J."/>
            <person name="Zhao X.W."/>
            <person name="Ke S."/>
            <person name="Chen Y.Y."/>
            <person name="Wu W.L."/>
            <person name="Hsu J.L."/>
            <person name="Lin Y.F."/>
            <person name="Huang M.D."/>
            <person name="Li C.Y."/>
            <person name="Huang L."/>
            <person name="Wang Z.W."/>
            <person name="Zhao X."/>
            <person name="Zhong W.Y."/>
            <person name="Peng D.H."/>
            <person name="Ahmad S."/>
            <person name="Lan S."/>
            <person name="Zhang J.S."/>
            <person name="Tsai W.C."/>
            <person name="Van de Peer Y."/>
            <person name="Liu Z.J."/>
        </authorList>
    </citation>
    <scope>NUCLEOTIDE SEQUENCE</scope>
    <source>
        <strain evidence="1">CP</strain>
    </source>
</reference>
<accession>A0AAV9ESR2</accession>
<protein>
    <submittedName>
        <fullName evidence="1">Uncharacterized protein</fullName>
    </submittedName>
</protein>
<keyword evidence="2" id="KW-1185">Reference proteome</keyword>
<name>A0AAV9ESR2_ACOCL</name>
<dbReference type="AlphaFoldDB" id="A0AAV9ESR2"/>
<gene>
    <name evidence="1" type="ORF">QJS10_CPA05g00074</name>
</gene>
<reference evidence="1" key="2">
    <citation type="submission" date="2023-06" db="EMBL/GenBank/DDBJ databases">
        <authorList>
            <person name="Ma L."/>
            <person name="Liu K.-W."/>
            <person name="Li Z."/>
            <person name="Hsiao Y.-Y."/>
            <person name="Qi Y."/>
            <person name="Fu T."/>
            <person name="Tang G."/>
            <person name="Zhang D."/>
            <person name="Sun W.-H."/>
            <person name="Liu D.-K."/>
            <person name="Li Y."/>
            <person name="Chen G.-Z."/>
            <person name="Liu X.-D."/>
            <person name="Liao X.-Y."/>
            <person name="Jiang Y.-T."/>
            <person name="Yu X."/>
            <person name="Hao Y."/>
            <person name="Huang J."/>
            <person name="Zhao X.-W."/>
            <person name="Ke S."/>
            <person name="Chen Y.-Y."/>
            <person name="Wu W.-L."/>
            <person name="Hsu J.-L."/>
            <person name="Lin Y.-F."/>
            <person name="Huang M.-D."/>
            <person name="Li C.-Y."/>
            <person name="Huang L."/>
            <person name="Wang Z.-W."/>
            <person name="Zhao X."/>
            <person name="Zhong W.-Y."/>
            <person name="Peng D.-H."/>
            <person name="Ahmad S."/>
            <person name="Lan S."/>
            <person name="Zhang J.-S."/>
            <person name="Tsai W.-C."/>
            <person name="Van De Peer Y."/>
            <person name="Liu Z.-J."/>
        </authorList>
    </citation>
    <scope>NUCLEOTIDE SEQUENCE</scope>
    <source>
        <strain evidence="1">CP</strain>
        <tissue evidence="1">Leaves</tissue>
    </source>
</reference>
<evidence type="ECO:0000313" key="1">
    <source>
        <dbReference type="EMBL" id="KAK1316474.1"/>
    </source>
</evidence>
<sequence>MEEDIGEDFEFQVSLSSQSPSESAADRLFRSGRILPLHGLESAAESSYDEKIRSAFMSLVKSYNNILSRRRGPNYYYDQNDHNNESIGIGRRRKMTVDIRMIKDNEIKSCPGSVSSSPIHRAGFSGDVEERETSLRAAIEHYKKGIYQWVPSVF</sequence>
<evidence type="ECO:0000313" key="2">
    <source>
        <dbReference type="Proteomes" id="UP001180020"/>
    </source>
</evidence>
<comment type="caution">
    <text evidence="1">The sequence shown here is derived from an EMBL/GenBank/DDBJ whole genome shotgun (WGS) entry which is preliminary data.</text>
</comment>
<dbReference type="Proteomes" id="UP001180020">
    <property type="component" value="Unassembled WGS sequence"/>
</dbReference>